<evidence type="ECO:0000313" key="2">
    <source>
        <dbReference type="EMBL" id="KAH3730127.1"/>
    </source>
</evidence>
<reference evidence="2" key="1">
    <citation type="journal article" date="2019" name="bioRxiv">
        <title>The Genome of the Zebra Mussel, Dreissena polymorpha: A Resource for Invasive Species Research.</title>
        <authorList>
            <person name="McCartney M.A."/>
            <person name="Auch B."/>
            <person name="Kono T."/>
            <person name="Mallez S."/>
            <person name="Zhang Y."/>
            <person name="Obille A."/>
            <person name="Becker A."/>
            <person name="Abrahante J.E."/>
            <person name="Garbe J."/>
            <person name="Badalamenti J.P."/>
            <person name="Herman A."/>
            <person name="Mangelson H."/>
            <person name="Liachko I."/>
            <person name="Sullivan S."/>
            <person name="Sone E.D."/>
            <person name="Koren S."/>
            <person name="Silverstein K.A.T."/>
            <person name="Beckman K.B."/>
            <person name="Gohl D.M."/>
        </authorList>
    </citation>
    <scope>NUCLEOTIDE SEQUENCE</scope>
    <source>
        <strain evidence="2">Duluth1</strain>
        <tissue evidence="2">Whole animal</tissue>
    </source>
</reference>
<protein>
    <submittedName>
        <fullName evidence="2">Uncharacterized protein</fullName>
    </submittedName>
</protein>
<dbReference type="EMBL" id="JAIWYP010000012">
    <property type="protein sequence ID" value="KAH3730127.1"/>
    <property type="molecule type" value="Genomic_DNA"/>
</dbReference>
<dbReference type="Proteomes" id="UP000828390">
    <property type="component" value="Unassembled WGS sequence"/>
</dbReference>
<accession>A0A9D4CRY0</accession>
<comment type="caution">
    <text evidence="2">The sequence shown here is derived from an EMBL/GenBank/DDBJ whole genome shotgun (WGS) entry which is preliminary data.</text>
</comment>
<feature type="signal peptide" evidence="1">
    <location>
        <begin position="1"/>
        <end position="20"/>
    </location>
</feature>
<proteinExistence type="predicted"/>
<keyword evidence="1" id="KW-0732">Signal</keyword>
<gene>
    <name evidence="2" type="ORF">DPMN_056107</name>
</gene>
<sequence length="56" mass="5922">MAAISFKILALTALVTMGQASFLSSNTAGKINPMDFNDPKVDEIANFAAKAIGLEY</sequence>
<evidence type="ECO:0000256" key="1">
    <source>
        <dbReference type="SAM" id="SignalP"/>
    </source>
</evidence>
<dbReference type="AlphaFoldDB" id="A0A9D4CRY0"/>
<name>A0A9D4CRY0_DREPO</name>
<keyword evidence="3" id="KW-1185">Reference proteome</keyword>
<evidence type="ECO:0000313" key="3">
    <source>
        <dbReference type="Proteomes" id="UP000828390"/>
    </source>
</evidence>
<reference evidence="2" key="2">
    <citation type="submission" date="2020-11" db="EMBL/GenBank/DDBJ databases">
        <authorList>
            <person name="McCartney M.A."/>
            <person name="Auch B."/>
            <person name="Kono T."/>
            <person name="Mallez S."/>
            <person name="Becker A."/>
            <person name="Gohl D.M."/>
            <person name="Silverstein K.A.T."/>
            <person name="Koren S."/>
            <person name="Bechman K.B."/>
            <person name="Herman A."/>
            <person name="Abrahante J.E."/>
            <person name="Garbe J."/>
        </authorList>
    </citation>
    <scope>NUCLEOTIDE SEQUENCE</scope>
    <source>
        <strain evidence="2">Duluth1</strain>
        <tissue evidence="2">Whole animal</tissue>
    </source>
</reference>
<feature type="chain" id="PRO_5039192246" evidence="1">
    <location>
        <begin position="21"/>
        <end position="56"/>
    </location>
</feature>
<organism evidence="2 3">
    <name type="scientific">Dreissena polymorpha</name>
    <name type="common">Zebra mussel</name>
    <name type="synonym">Mytilus polymorpha</name>
    <dbReference type="NCBI Taxonomy" id="45954"/>
    <lineage>
        <taxon>Eukaryota</taxon>
        <taxon>Metazoa</taxon>
        <taxon>Spiralia</taxon>
        <taxon>Lophotrochozoa</taxon>
        <taxon>Mollusca</taxon>
        <taxon>Bivalvia</taxon>
        <taxon>Autobranchia</taxon>
        <taxon>Heteroconchia</taxon>
        <taxon>Euheterodonta</taxon>
        <taxon>Imparidentia</taxon>
        <taxon>Neoheterodontei</taxon>
        <taxon>Myida</taxon>
        <taxon>Dreissenoidea</taxon>
        <taxon>Dreissenidae</taxon>
        <taxon>Dreissena</taxon>
    </lineage>
</organism>